<accession>A0A8H7Y2B8</accession>
<dbReference type="InterPro" id="IPR036291">
    <property type="entry name" value="NAD(P)-bd_dom_sf"/>
</dbReference>
<evidence type="ECO:0000313" key="2">
    <source>
        <dbReference type="EMBL" id="KAG5169959.1"/>
    </source>
</evidence>
<dbReference type="InterPro" id="IPR047122">
    <property type="entry name" value="Trans-enoyl_RdTase-like"/>
</dbReference>
<dbReference type="Gene3D" id="3.90.180.10">
    <property type="entry name" value="Medium-chain alcohol dehydrogenases, catalytic domain"/>
    <property type="match status" value="1"/>
</dbReference>
<dbReference type="InterPro" id="IPR013154">
    <property type="entry name" value="ADH-like_N"/>
</dbReference>
<dbReference type="PANTHER" id="PTHR45348:SF2">
    <property type="entry name" value="ZINC-TYPE ALCOHOL DEHYDROGENASE-LIKE PROTEIN C2E1P3.01"/>
    <property type="match status" value="1"/>
</dbReference>
<dbReference type="EMBL" id="JAFIQS010000004">
    <property type="protein sequence ID" value="KAG5169959.1"/>
    <property type="molecule type" value="Genomic_DNA"/>
</dbReference>
<sequence>MTITHKALVLPEKLGKFIVADFPREAPGHGEILIKVQSAALNPVDWKIQKWDVLIDGYPAVLGSDIAGDVEEVGEGVTEFKKGDRVFGQAEFKKSRGAFQQYVVSSASTTSKIPPKYTYDEASTLPMALTTAYSGLYSKTGNGFGIEAPLTDSAVGKYAGIPIVILGGSSSVGQFTIQLAKLSGFSPIITTASVKNSDSLKTFGATHVLDRNLSADALREEISKITSKPIQYVYDSISFGPTQQIAFDILSPGGRVVYVLQPTVTATEDKQINFAFAALSTPHNAEIMPLFYHDHVYRFLENGWITPNRVEALPNGLAGAIEGLQRLEADQVSRLKLVARPQETA</sequence>
<dbReference type="InterPro" id="IPR020843">
    <property type="entry name" value="ER"/>
</dbReference>
<gene>
    <name evidence="2" type="ORF">JR316_004341</name>
</gene>
<reference evidence="2" key="1">
    <citation type="submission" date="2021-02" db="EMBL/GenBank/DDBJ databases">
        <title>Psilocybe cubensis genome.</title>
        <authorList>
            <person name="Mckernan K.J."/>
            <person name="Crawford S."/>
            <person name="Trippe A."/>
            <person name="Kane L.T."/>
            <person name="Mclaughlin S."/>
        </authorList>
    </citation>
    <scope>NUCLEOTIDE SEQUENCE [LARGE SCALE GENOMIC DNA]</scope>
    <source>
        <strain evidence="2">MGC-MH-2018</strain>
    </source>
</reference>
<name>A0A8H7Y2B8_PSICU</name>
<dbReference type="AlphaFoldDB" id="A0A8H7Y2B8"/>
<dbReference type="PANTHER" id="PTHR45348">
    <property type="entry name" value="HYPOTHETICAL OXIDOREDUCTASE (EUROFUNG)"/>
    <property type="match status" value="1"/>
</dbReference>
<organism evidence="2">
    <name type="scientific">Psilocybe cubensis</name>
    <name type="common">Psychedelic mushroom</name>
    <name type="synonym">Stropharia cubensis</name>
    <dbReference type="NCBI Taxonomy" id="181762"/>
    <lineage>
        <taxon>Eukaryota</taxon>
        <taxon>Fungi</taxon>
        <taxon>Dikarya</taxon>
        <taxon>Basidiomycota</taxon>
        <taxon>Agaricomycotina</taxon>
        <taxon>Agaricomycetes</taxon>
        <taxon>Agaricomycetidae</taxon>
        <taxon>Agaricales</taxon>
        <taxon>Agaricineae</taxon>
        <taxon>Strophariaceae</taxon>
        <taxon>Psilocybe</taxon>
    </lineage>
</organism>
<dbReference type="CDD" id="cd08249">
    <property type="entry name" value="enoyl_reductase_like"/>
    <property type="match status" value="1"/>
</dbReference>
<dbReference type="Gene3D" id="3.40.50.720">
    <property type="entry name" value="NAD(P)-binding Rossmann-like Domain"/>
    <property type="match status" value="1"/>
</dbReference>
<dbReference type="Pfam" id="PF00107">
    <property type="entry name" value="ADH_zinc_N"/>
    <property type="match status" value="1"/>
</dbReference>
<dbReference type="GO" id="GO:0016651">
    <property type="term" value="F:oxidoreductase activity, acting on NAD(P)H"/>
    <property type="evidence" value="ECO:0007669"/>
    <property type="project" value="InterPro"/>
</dbReference>
<dbReference type="Pfam" id="PF08240">
    <property type="entry name" value="ADH_N"/>
    <property type="match status" value="1"/>
</dbReference>
<dbReference type="SUPFAM" id="SSF51735">
    <property type="entry name" value="NAD(P)-binding Rossmann-fold domains"/>
    <property type="match status" value="1"/>
</dbReference>
<dbReference type="SUPFAM" id="SSF50129">
    <property type="entry name" value="GroES-like"/>
    <property type="match status" value="1"/>
</dbReference>
<dbReference type="OrthoDB" id="3233595at2759"/>
<evidence type="ECO:0000259" key="1">
    <source>
        <dbReference type="SMART" id="SM00829"/>
    </source>
</evidence>
<proteinExistence type="predicted"/>
<comment type="caution">
    <text evidence="2">The sequence shown here is derived from an EMBL/GenBank/DDBJ whole genome shotgun (WGS) entry which is preliminary data.</text>
</comment>
<dbReference type="SMART" id="SM00829">
    <property type="entry name" value="PKS_ER"/>
    <property type="match status" value="1"/>
</dbReference>
<dbReference type="InterPro" id="IPR013149">
    <property type="entry name" value="ADH-like_C"/>
</dbReference>
<protein>
    <recommendedName>
        <fullName evidence="1">Enoyl reductase (ER) domain-containing protein</fullName>
    </recommendedName>
</protein>
<dbReference type="InterPro" id="IPR011032">
    <property type="entry name" value="GroES-like_sf"/>
</dbReference>
<feature type="domain" description="Enoyl reductase (ER)" evidence="1">
    <location>
        <begin position="15"/>
        <end position="339"/>
    </location>
</feature>